<reference evidence="7 8" key="1">
    <citation type="journal article" date="2024" name="IMA Fungus">
        <title>IMA Genome - F19 : A genome assembly and annotation guide to empower mycologists, including annotated draft genome sequences of Ceratocystis pirilliformis, Diaporthe australafricana, Fusarium ophioides, Paecilomyces lecythidis, and Sporothrix stenoceras.</title>
        <authorList>
            <person name="Aylward J."/>
            <person name="Wilson A.M."/>
            <person name="Visagie C.M."/>
            <person name="Spraker J."/>
            <person name="Barnes I."/>
            <person name="Buitendag C."/>
            <person name="Ceriani C."/>
            <person name="Del Mar Angel L."/>
            <person name="du Plessis D."/>
            <person name="Fuchs T."/>
            <person name="Gasser K."/>
            <person name="Kramer D."/>
            <person name="Li W."/>
            <person name="Munsamy K."/>
            <person name="Piso A."/>
            <person name="Price J.L."/>
            <person name="Sonnekus B."/>
            <person name="Thomas C."/>
            <person name="van der Nest A."/>
            <person name="van Dijk A."/>
            <person name="van Heerden A."/>
            <person name="van Vuuren N."/>
            <person name="Yilmaz N."/>
            <person name="Duong T.A."/>
            <person name="van der Merwe N.A."/>
            <person name="Wingfield M.J."/>
            <person name="Wingfield B.D."/>
        </authorList>
    </citation>
    <scope>NUCLEOTIDE SEQUENCE [LARGE SCALE GENOMIC DNA]</scope>
    <source>
        <strain evidence="7 8">CMW 18300</strain>
    </source>
</reference>
<gene>
    <name evidence="7" type="ORF">Daus18300_007347</name>
</gene>
<dbReference type="InterPro" id="IPR017941">
    <property type="entry name" value="Rieske_2Fe-2S"/>
</dbReference>
<evidence type="ECO:0000256" key="5">
    <source>
        <dbReference type="ARBA" id="ARBA00023014"/>
    </source>
</evidence>
<proteinExistence type="predicted"/>
<organism evidence="7 8">
    <name type="scientific">Diaporthe australafricana</name>
    <dbReference type="NCBI Taxonomy" id="127596"/>
    <lineage>
        <taxon>Eukaryota</taxon>
        <taxon>Fungi</taxon>
        <taxon>Dikarya</taxon>
        <taxon>Ascomycota</taxon>
        <taxon>Pezizomycotina</taxon>
        <taxon>Sordariomycetes</taxon>
        <taxon>Sordariomycetidae</taxon>
        <taxon>Diaporthales</taxon>
        <taxon>Diaporthaceae</taxon>
        <taxon>Diaporthe</taxon>
    </lineage>
</organism>
<dbReference type="EMBL" id="JAWRVE010000064">
    <property type="protein sequence ID" value="KAL1865000.1"/>
    <property type="molecule type" value="Genomic_DNA"/>
</dbReference>
<comment type="caution">
    <text evidence="7">The sequence shown here is derived from an EMBL/GenBank/DDBJ whole genome shotgun (WGS) entry which is preliminary data.</text>
</comment>
<evidence type="ECO:0000256" key="3">
    <source>
        <dbReference type="ARBA" id="ARBA00023002"/>
    </source>
</evidence>
<dbReference type="SUPFAM" id="SSF50022">
    <property type="entry name" value="ISP domain"/>
    <property type="match status" value="1"/>
</dbReference>
<evidence type="ECO:0000259" key="6">
    <source>
        <dbReference type="PROSITE" id="PS51296"/>
    </source>
</evidence>
<dbReference type="SUPFAM" id="SSF55961">
    <property type="entry name" value="Bet v1-like"/>
    <property type="match status" value="1"/>
</dbReference>
<dbReference type="Pfam" id="PF00355">
    <property type="entry name" value="Rieske"/>
    <property type="match status" value="1"/>
</dbReference>
<dbReference type="Gene3D" id="2.102.10.10">
    <property type="entry name" value="Rieske [2Fe-2S] iron-sulphur domain"/>
    <property type="match status" value="1"/>
</dbReference>
<name>A0ABR3WMX4_9PEZI</name>
<keyword evidence="3" id="KW-0560">Oxidoreductase</keyword>
<keyword evidence="8" id="KW-1185">Reference proteome</keyword>
<sequence>MNEWLGFGKTPTEKISDKTPTPALPSVWYRSPELYELERRAIFSRKWLLVSHKLRLLKVGDFVRITEAGFQFFLIKDREGNINAFHNICRHRAYPIIERDCGSSSILACKYHGWSYSFKGALAKAPKYQDLDGFDKDRNGLFRIHVHIDELGFIWVNLDSNTTPGVSWKEDFQAVDCQPRLQNFDFSEYHFDHQWEMLGKYNWKTLADNYNEMEYEVYRHKDATDEEFTYITETFKTILKEDKDLCNAAQKNLNGNVFINGELHPMAEKSRAIMTKKKK</sequence>
<dbReference type="Gene3D" id="3.90.380.10">
    <property type="entry name" value="Naphthalene 1,2-dioxygenase Alpha Subunit, Chain A, domain 1"/>
    <property type="match status" value="2"/>
</dbReference>
<dbReference type="PRINTS" id="PR00090">
    <property type="entry name" value="RNGDIOXGNASE"/>
</dbReference>
<keyword evidence="4" id="KW-0408">Iron</keyword>
<keyword evidence="2" id="KW-0479">Metal-binding</keyword>
<dbReference type="InterPro" id="IPR001663">
    <property type="entry name" value="Rng_hydr_dOase-A"/>
</dbReference>
<dbReference type="InterPro" id="IPR036922">
    <property type="entry name" value="Rieske_2Fe-2S_sf"/>
</dbReference>
<accession>A0ABR3WMX4</accession>
<dbReference type="PROSITE" id="PS51296">
    <property type="entry name" value="RIESKE"/>
    <property type="match status" value="1"/>
</dbReference>
<evidence type="ECO:0000313" key="8">
    <source>
        <dbReference type="Proteomes" id="UP001583177"/>
    </source>
</evidence>
<evidence type="ECO:0000256" key="1">
    <source>
        <dbReference type="ARBA" id="ARBA00022714"/>
    </source>
</evidence>
<dbReference type="PANTHER" id="PTHR43756">
    <property type="entry name" value="CHOLINE MONOOXYGENASE, CHLOROPLASTIC"/>
    <property type="match status" value="1"/>
</dbReference>
<protein>
    <recommendedName>
        <fullName evidence="6">Rieske domain-containing protein</fullName>
    </recommendedName>
</protein>
<feature type="domain" description="Rieske" evidence="6">
    <location>
        <begin position="49"/>
        <end position="134"/>
    </location>
</feature>
<dbReference type="CDD" id="cd03469">
    <property type="entry name" value="Rieske_RO_Alpha_N"/>
    <property type="match status" value="1"/>
</dbReference>
<keyword evidence="1" id="KW-0001">2Fe-2S</keyword>
<evidence type="ECO:0000256" key="2">
    <source>
        <dbReference type="ARBA" id="ARBA00022723"/>
    </source>
</evidence>
<dbReference type="PANTHER" id="PTHR43756:SF5">
    <property type="entry name" value="CHOLINE MONOOXYGENASE, CHLOROPLASTIC"/>
    <property type="match status" value="1"/>
</dbReference>
<evidence type="ECO:0000256" key="4">
    <source>
        <dbReference type="ARBA" id="ARBA00023004"/>
    </source>
</evidence>
<keyword evidence="5" id="KW-0411">Iron-sulfur</keyword>
<evidence type="ECO:0000313" key="7">
    <source>
        <dbReference type="EMBL" id="KAL1865000.1"/>
    </source>
</evidence>
<dbReference type="Proteomes" id="UP001583177">
    <property type="component" value="Unassembled WGS sequence"/>
</dbReference>